<dbReference type="SUPFAM" id="SSF51905">
    <property type="entry name" value="FAD/NAD(P)-binding domain"/>
    <property type="match status" value="1"/>
</dbReference>
<keyword evidence="3" id="KW-0285">Flavoprotein</keyword>
<dbReference type="SUPFAM" id="SSF54373">
    <property type="entry name" value="FAD-linked reductases, C-terminal domain"/>
    <property type="match status" value="1"/>
</dbReference>
<sequence>MYDYIVAGAGSAGCLVANRLSEKHRVLLIEAGGPDDNQWVEIPLGMQRLVGDPEAVWPDRTKPAEEIAGRSIPLVQGRIMGGSSSVNGMMYVRGQREDYNGWAEAAGDSSWTWDEVLPYFRKQTAYVDGDPTYFGTDGELKLTSLTTMHPTTGAYIEAAQEAGFPLNKNQNSGDQVGVAVVMGNIYNGRRQSSAVAFIDPIRDRDSLNVLTNVTVSRVIIEDGIAVGVAVIEDGAKREIRAAKEVVLSAGAIGSATILQLSGIGDAEHLGSLGIPVVADVPGVGKNLQDHLFGHVKFKLRNDDDSINETLGDAARLAVALEEWREHGTGALSSTSSQSLIFFAADPDQTNPDVQLAMRPYSFGISKEGVLGIDPYPGMMISSIAARPFSRGVTRIVSTDPTVRPLIDPGYLTDERDIDLLSAGIAKVRSIAAQPALAGHIDTELEPGPDVATREQMTDYLRRTVSTVYHPVGTCRMGTGDDAVVDAQLRVRGVRGLRVIDASIMPTITSGNTNAPTYLIAEKGAAMLLDGQHDPRSAEAAGA</sequence>
<dbReference type="InterPro" id="IPR012132">
    <property type="entry name" value="GMC_OxRdtase"/>
</dbReference>
<dbReference type="InterPro" id="IPR036188">
    <property type="entry name" value="FAD/NAD-bd_sf"/>
</dbReference>
<dbReference type="InterPro" id="IPR000172">
    <property type="entry name" value="GMC_OxRdtase_N"/>
</dbReference>
<name>A0A137ZD50_9ACTN</name>
<evidence type="ECO:0000256" key="3">
    <source>
        <dbReference type="ARBA" id="ARBA00022630"/>
    </source>
</evidence>
<comment type="similarity">
    <text evidence="2">Belongs to the GMC oxidoreductase family.</text>
</comment>
<dbReference type="PANTHER" id="PTHR11552">
    <property type="entry name" value="GLUCOSE-METHANOL-CHOLINE GMC OXIDOREDUCTASE"/>
    <property type="match status" value="1"/>
</dbReference>
<dbReference type="PIRSF" id="PIRSF000137">
    <property type="entry name" value="Alcohol_oxidase"/>
    <property type="match status" value="1"/>
</dbReference>
<evidence type="ECO:0000256" key="2">
    <source>
        <dbReference type="ARBA" id="ARBA00010790"/>
    </source>
</evidence>
<accession>A0A137ZD50</accession>
<comment type="cofactor">
    <cofactor evidence="1">
        <name>FAD</name>
        <dbReference type="ChEBI" id="CHEBI:57692"/>
    </cofactor>
</comment>
<dbReference type="EMBL" id="LSRE01000022">
    <property type="protein sequence ID" value="KXO96111.1"/>
    <property type="molecule type" value="Genomic_DNA"/>
</dbReference>
<keyword evidence="8" id="KW-1185">Reference proteome</keyword>
<comment type="caution">
    <text evidence="7">The sequence shown here is derived from an EMBL/GenBank/DDBJ whole genome shotgun (WGS) entry which is preliminary data.</text>
</comment>
<dbReference type="Gene3D" id="3.50.50.60">
    <property type="entry name" value="FAD/NAD(P)-binding domain"/>
    <property type="match status" value="1"/>
</dbReference>
<evidence type="ECO:0000259" key="6">
    <source>
        <dbReference type="Pfam" id="PF05199"/>
    </source>
</evidence>
<proteinExistence type="inferred from homology"/>
<evidence type="ECO:0000313" key="8">
    <source>
        <dbReference type="Proteomes" id="UP000070409"/>
    </source>
</evidence>
<dbReference type="Pfam" id="PF05199">
    <property type="entry name" value="GMC_oxred_C"/>
    <property type="match status" value="1"/>
</dbReference>
<feature type="domain" description="Glucose-methanol-choline oxidoreductase N-terminal" evidence="5">
    <location>
        <begin position="2"/>
        <end position="291"/>
    </location>
</feature>
<dbReference type="PANTHER" id="PTHR11552:SF147">
    <property type="entry name" value="CHOLINE DEHYDROGENASE, MITOCHONDRIAL"/>
    <property type="match status" value="1"/>
</dbReference>
<dbReference type="Pfam" id="PF00732">
    <property type="entry name" value="GMC_oxred_N"/>
    <property type="match status" value="1"/>
</dbReference>
<keyword evidence="4" id="KW-0274">FAD</keyword>
<dbReference type="RefSeq" id="WP_068746203.1">
    <property type="nucleotide sequence ID" value="NZ_LSRE01000022.1"/>
</dbReference>
<protein>
    <recommendedName>
        <fullName evidence="9">Choline dehydrogenase</fullName>
    </recommendedName>
</protein>
<evidence type="ECO:0000259" key="5">
    <source>
        <dbReference type="Pfam" id="PF00732"/>
    </source>
</evidence>
<evidence type="ECO:0008006" key="9">
    <source>
        <dbReference type="Google" id="ProtNLM"/>
    </source>
</evidence>
<feature type="domain" description="Glucose-methanol-choline oxidoreductase C-terminal" evidence="6">
    <location>
        <begin position="387"/>
        <end position="520"/>
    </location>
</feature>
<evidence type="ECO:0000256" key="1">
    <source>
        <dbReference type="ARBA" id="ARBA00001974"/>
    </source>
</evidence>
<evidence type="ECO:0000256" key="4">
    <source>
        <dbReference type="ARBA" id="ARBA00022827"/>
    </source>
</evidence>
<dbReference type="InterPro" id="IPR007867">
    <property type="entry name" value="GMC_OxRtase_C"/>
</dbReference>
<gene>
    <name evidence="7" type="ORF">AXK61_23645</name>
</gene>
<dbReference type="Proteomes" id="UP000070409">
    <property type="component" value="Unassembled WGS sequence"/>
</dbReference>
<reference evidence="7 8" key="1">
    <citation type="submission" date="2016-02" db="EMBL/GenBank/DDBJ databases">
        <authorList>
            <person name="Teng J.L."/>
            <person name="Tang Y."/>
            <person name="Huang Y."/>
            <person name="Guo F."/>
            <person name="Wei W."/>
            <person name="Chen J.H."/>
            <person name="Wong S.Y."/>
            <person name="Lau S.K."/>
            <person name="Woo P.C."/>
        </authorList>
    </citation>
    <scope>NUCLEOTIDE SEQUENCE [LARGE SCALE GENOMIC DNA]</scope>
    <source>
        <strain evidence="7 8">JCM 13375</strain>
    </source>
</reference>
<evidence type="ECO:0000313" key="7">
    <source>
        <dbReference type="EMBL" id="KXO96111.1"/>
    </source>
</evidence>
<dbReference type="Gene3D" id="3.30.560.10">
    <property type="entry name" value="Glucose Oxidase, domain 3"/>
    <property type="match status" value="1"/>
</dbReference>
<organism evidence="7 8">
    <name type="scientific">Tsukamurella pseudospumae</name>
    <dbReference type="NCBI Taxonomy" id="239498"/>
    <lineage>
        <taxon>Bacteria</taxon>
        <taxon>Bacillati</taxon>
        <taxon>Actinomycetota</taxon>
        <taxon>Actinomycetes</taxon>
        <taxon>Mycobacteriales</taxon>
        <taxon>Tsukamurellaceae</taxon>
        <taxon>Tsukamurella</taxon>
    </lineage>
</organism>